<sequence length="368" mass="41335">MTVINFVLILLVSYPWPMRNAQGNFDGPLGVSATLGDGRGSAVSPRFHRGIDIPAGPGTDVFSLASGRTISWPHPNYEIEGYVRVGNYHYDHLTNRVRHDVEVTGILEDPINPDRIGDVAEDHLHFQIGPSGGPYENPLSHDGGPDNYSDDGMPIVYSLDLWQSGSEAETARELDNDEVWGKVDIRASCQDRQTSGGVNTTSGIYRLEWLVRDIEEGTAFGPFPTTIFPQVQPPNNGAPVLLVYDRHNYRTASPFYYWVTNPIINNQVENRYWNTKLRQGEEWNGNDARINSEAQYPDGEYRVWVMAYDIIGNGGDTLNRRGAEDEDIILDNFKPYVDRVVIYQGGRVIKYHAFWSEPVSDTRLGSLV</sequence>
<evidence type="ECO:0000313" key="1">
    <source>
        <dbReference type="EMBL" id="RKX68261.1"/>
    </source>
</evidence>
<name>A0A660SE40_UNCW3</name>
<feature type="non-terminal residue" evidence="1">
    <location>
        <position position="368"/>
    </location>
</feature>
<reference evidence="1 2" key="1">
    <citation type="submission" date="2018-06" db="EMBL/GenBank/DDBJ databases">
        <title>Extensive metabolic versatility and redundancy in microbially diverse, dynamic hydrothermal sediments.</title>
        <authorList>
            <person name="Dombrowski N."/>
            <person name="Teske A."/>
            <person name="Baker B.J."/>
        </authorList>
    </citation>
    <scope>NUCLEOTIDE SEQUENCE [LARGE SCALE GENOMIC DNA]</scope>
    <source>
        <strain evidence="1">B36_G15</strain>
    </source>
</reference>
<dbReference type="Proteomes" id="UP000268469">
    <property type="component" value="Unassembled WGS sequence"/>
</dbReference>
<dbReference type="EMBL" id="QNBE01000185">
    <property type="protein sequence ID" value="RKX68261.1"/>
    <property type="molecule type" value="Genomic_DNA"/>
</dbReference>
<protein>
    <submittedName>
        <fullName evidence="1">Uncharacterized protein</fullName>
    </submittedName>
</protein>
<dbReference type="AlphaFoldDB" id="A0A660SE40"/>
<organism evidence="1 2">
    <name type="scientific">candidate division WOR-3 bacterium</name>
    <dbReference type="NCBI Taxonomy" id="2052148"/>
    <lineage>
        <taxon>Bacteria</taxon>
        <taxon>Bacteria division WOR-3</taxon>
    </lineage>
</organism>
<evidence type="ECO:0000313" key="2">
    <source>
        <dbReference type="Proteomes" id="UP000268469"/>
    </source>
</evidence>
<accession>A0A660SE40</accession>
<gene>
    <name evidence="1" type="ORF">DRP53_11080</name>
</gene>
<proteinExistence type="predicted"/>
<comment type="caution">
    <text evidence="1">The sequence shown here is derived from an EMBL/GenBank/DDBJ whole genome shotgun (WGS) entry which is preliminary data.</text>
</comment>